<comment type="caution">
    <text evidence="1">The sequence shown here is derived from an EMBL/GenBank/DDBJ whole genome shotgun (WGS) entry which is preliminary data.</text>
</comment>
<name>A0ABM8XRN2_9BURK</name>
<dbReference type="Proteomes" id="UP000727654">
    <property type="component" value="Unassembled WGS sequence"/>
</dbReference>
<proteinExistence type="predicted"/>
<reference evidence="1 2" key="1">
    <citation type="submission" date="2021-08" db="EMBL/GenBank/DDBJ databases">
        <authorList>
            <person name="Peeters C."/>
        </authorList>
    </citation>
    <scope>NUCLEOTIDE SEQUENCE [LARGE SCALE GENOMIC DNA]</scope>
    <source>
        <strain evidence="1 2">LMG 23992</strain>
    </source>
</reference>
<evidence type="ECO:0000313" key="1">
    <source>
        <dbReference type="EMBL" id="CAG9182998.1"/>
    </source>
</evidence>
<sequence length="147" mass="16822">MSYSIEELEHLIDGFEVKLEEIGAAWDAHIEELPDPAEFDSINPEDVAELEAWEEKRYWYQEMRNGLAERRGVLVDMLAEAHAAQFDGDLGGQDVDWFSNDEIIAEYESQGGTWAPDGDPTDWTLWEACVHDWSLEYMHSQVENGLG</sequence>
<evidence type="ECO:0000313" key="2">
    <source>
        <dbReference type="Proteomes" id="UP000727654"/>
    </source>
</evidence>
<keyword evidence="2" id="KW-1185">Reference proteome</keyword>
<dbReference type="RefSeq" id="WP_224082333.1">
    <property type="nucleotide sequence ID" value="NZ_CAJZAI010000018.1"/>
</dbReference>
<protein>
    <submittedName>
        <fullName evidence="1">Uncharacterized protein</fullName>
    </submittedName>
</protein>
<dbReference type="EMBL" id="CAJZAI010000018">
    <property type="protein sequence ID" value="CAG9182998.1"/>
    <property type="molecule type" value="Genomic_DNA"/>
</dbReference>
<organism evidence="1 2">
    <name type="scientific">Cupriavidus laharis</name>
    <dbReference type="NCBI Taxonomy" id="151654"/>
    <lineage>
        <taxon>Bacteria</taxon>
        <taxon>Pseudomonadati</taxon>
        <taxon>Pseudomonadota</taxon>
        <taxon>Betaproteobacteria</taxon>
        <taxon>Burkholderiales</taxon>
        <taxon>Burkholderiaceae</taxon>
        <taxon>Cupriavidus</taxon>
    </lineage>
</organism>
<gene>
    <name evidence="1" type="ORF">LMG23992_04879</name>
</gene>
<accession>A0ABM8XRN2</accession>